<name>A0AAV7E7K0_ARIFI</name>
<dbReference type="AlphaFoldDB" id="A0AAV7E7K0"/>
<comment type="caution">
    <text evidence="3">The sequence shown here is derived from an EMBL/GenBank/DDBJ whole genome shotgun (WGS) entry which is preliminary data.</text>
</comment>
<dbReference type="InterPro" id="IPR013103">
    <property type="entry name" value="RVT_2"/>
</dbReference>
<dbReference type="Pfam" id="PF07727">
    <property type="entry name" value="RVT_2"/>
    <property type="match status" value="1"/>
</dbReference>
<feature type="region of interest" description="Disordered" evidence="1">
    <location>
        <begin position="159"/>
        <end position="193"/>
    </location>
</feature>
<evidence type="ECO:0000259" key="2">
    <source>
        <dbReference type="Pfam" id="PF07727"/>
    </source>
</evidence>
<feature type="domain" description="Reverse transcriptase Ty1/copia-type" evidence="2">
    <location>
        <begin position="1"/>
        <end position="61"/>
    </location>
</feature>
<sequence length="346" mass="38560">MRLILAVASSLKIKLQQMDVKSAFLNGYLAEEVYVEQPKGFIDPHQPNHVYCLTKALYDMQEEFEMSMVGEFSYFLGFQIKQSNDGIFVSQEKYAKNLVKKFGLEDAKDMRTPMSTTDHIGKDNDGTPIDPTLYRTASFWHSGGLELSGKHVFTMGMASSSARSEDTSTADIQGTRTETHSLSPLLSPTGEKVSVDGDSLLRPLDPPDSGALAESPSKDLNLIKPLSERRLSADDDDMSLRQFLEKLVNKNGTVRTSANSQVPASVMLPSSTKITTGVAQDLEDDNDGPLIISRRRKLRVSEEEMLDRKSRLRDTTRWKRQRGMRPADSPICLDDEEIAADDVMQS</sequence>
<feature type="compositionally biased region" description="Polar residues" evidence="1">
    <location>
        <begin position="159"/>
        <end position="186"/>
    </location>
</feature>
<reference evidence="3 4" key="1">
    <citation type="submission" date="2021-07" db="EMBL/GenBank/DDBJ databases">
        <title>The Aristolochia fimbriata genome: insights into angiosperm evolution, floral development and chemical biosynthesis.</title>
        <authorList>
            <person name="Jiao Y."/>
        </authorList>
    </citation>
    <scope>NUCLEOTIDE SEQUENCE [LARGE SCALE GENOMIC DNA]</scope>
    <source>
        <strain evidence="3">IBCAS-2021</strain>
        <tissue evidence="3">Leaf</tissue>
    </source>
</reference>
<accession>A0AAV7E7K0</accession>
<organism evidence="3 4">
    <name type="scientific">Aristolochia fimbriata</name>
    <name type="common">White veined hardy Dutchman's pipe vine</name>
    <dbReference type="NCBI Taxonomy" id="158543"/>
    <lineage>
        <taxon>Eukaryota</taxon>
        <taxon>Viridiplantae</taxon>
        <taxon>Streptophyta</taxon>
        <taxon>Embryophyta</taxon>
        <taxon>Tracheophyta</taxon>
        <taxon>Spermatophyta</taxon>
        <taxon>Magnoliopsida</taxon>
        <taxon>Magnoliidae</taxon>
        <taxon>Piperales</taxon>
        <taxon>Aristolochiaceae</taxon>
        <taxon>Aristolochia</taxon>
    </lineage>
</organism>
<evidence type="ECO:0000256" key="1">
    <source>
        <dbReference type="SAM" id="MobiDB-lite"/>
    </source>
</evidence>
<proteinExistence type="predicted"/>
<dbReference type="EMBL" id="JAINDJ010000006">
    <property type="protein sequence ID" value="KAG9444599.1"/>
    <property type="molecule type" value="Genomic_DNA"/>
</dbReference>
<gene>
    <name evidence="3" type="ORF">H6P81_015939</name>
</gene>
<dbReference type="Proteomes" id="UP000825729">
    <property type="component" value="Unassembled WGS sequence"/>
</dbReference>
<evidence type="ECO:0000313" key="4">
    <source>
        <dbReference type="Proteomes" id="UP000825729"/>
    </source>
</evidence>
<evidence type="ECO:0000313" key="3">
    <source>
        <dbReference type="EMBL" id="KAG9444599.1"/>
    </source>
</evidence>
<protein>
    <recommendedName>
        <fullName evidence="2">Reverse transcriptase Ty1/copia-type domain-containing protein</fullName>
    </recommendedName>
</protein>
<keyword evidence="4" id="KW-1185">Reference proteome</keyword>